<dbReference type="OrthoDB" id="6077919at2759"/>
<name>A0A8K0J8V8_9HYPO</name>
<protein>
    <recommendedName>
        <fullName evidence="8">Xylanolytic transcriptional activator regulatory domain-containing protein</fullName>
    </recommendedName>
</protein>
<gene>
    <name evidence="9" type="ORF">E4U42_001927</name>
</gene>
<keyword evidence="2" id="KW-0479">Metal-binding</keyword>
<feature type="compositionally biased region" description="Basic and acidic residues" evidence="7">
    <location>
        <begin position="17"/>
        <end position="26"/>
    </location>
</feature>
<evidence type="ECO:0000256" key="7">
    <source>
        <dbReference type="SAM" id="MobiDB-lite"/>
    </source>
</evidence>
<evidence type="ECO:0000256" key="3">
    <source>
        <dbReference type="ARBA" id="ARBA00022737"/>
    </source>
</evidence>
<dbReference type="GO" id="GO:0005634">
    <property type="term" value="C:nucleus"/>
    <property type="evidence" value="ECO:0007669"/>
    <property type="project" value="UniProtKB-SubCell"/>
</dbReference>
<accession>A0A8K0J8V8</accession>
<keyword evidence="6" id="KW-0539">Nucleus</keyword>
<dbReference type="GO" id="GO:0000978">
    <property type="term" value="F:RNA polymerase II cis-regulatory region sequence-specific DNA binding"/>
    <property type="evidence" value="ECO:0007669"/>
    <property type="project" value="InterPro"/>
</dbReference>
<dbReference type="PANTHER" id="PTHR40626">
    <property type="entry name" value="MIP31509P"/>
    <property type="match status" value="1"/>
</dbReference>
<comment type="subcellular location">
    <subcellularLocation>
        <location evidence="1">Nucleus</location>
    </subcellularLocation>
</comment>
<dbReference type="CDD" id="cd12148">
    <property type="entry name" value="fungal_TF_MHR"/>
    <property type="match status" value="1"/>
</dbReference>
<keyword evidence="10" id="KW-1185">Reference proteome</keyword>
<keyword evidence="5" id="KW-0862">Zinc</keyword>
<dbReference type="GO" id="GO:0000785">
    <property type="term" value="C:chromatin"/>
    <property type="evidence" value="ECO:0007669"/>
    <property type="project" value="TreeGrafter"/>
</dbReference>
<reference evidence="9" key="1">
    <citation type="journal article" date="2020" name="bioRxiv">
        <title>Whole genome comparisons of ergot fungi reveals the divergence and evolution of species within the genus Claviceps are the result of varying mechanisms driving genome evolution and host range expansion.</title>
        <authorList>
            <person name="Wyka S.A."/>
            <person name="Mondo S.J."/>
            <person name="Liu M."/>
            <person name="Dettman J."/>
            <person name="Nalam V."/>
            <person name="Broders K.D."/>
        </authorList>
    </citation>
    <scope>NUCLEOTIDE SEQUENCE</scope>
    <source>
        <strain evidence="9">CCC 489</strain>
    </source>
</reference>
<feature type="compositionally biased region" description="Polar residues" evidence="7">
    <location>
        <begin position="52"/>
        <end position="66"/>
    </location>
</feature>
<comment type="caution">
    <text evidence="9">The sequence shown here is derived from an EMBL/GenBank/DDBJ whole genome shotgun (WGS) entry which is preliminary data.</text>
</comment>
<feature type="region of interest" description="Disordered" evidence="7">
    <location>
        <begin position="1"/>
        <end position="163"/>
    </location>
</feature>
<sequence>MASLRNIMNVDVEDDHVDSRSSKDSASKTSQNSDSSMVSSARGRCVDYPLDTSPSPNHGMNPSTRSIHALPIGQNTSAMPYNHLTSQSPSGRREKDASTDSTDSHHGSAHGRRHGHGRGHRQGHISNQPQTGSFPNVPSRPPGSQQETPVKLTPITGRVSRAKKGVPVHTCEMCRPHKVSNYAGSNIYQGRAFEICLVPYPVATKCFTDGTFLSGINIATNKKIVWQSLKALAKLEVHTIQEVEENPAILQVHRQSYDNASPAATTSGIPVSSGQYAPHTSTPAHLHQANVDFTMEGVKDEYMLDAVSHAQMATADFSQPRSMPAIPAIDFAQNICVPRAAAPTLSWPATAQATFPPPNMMETNARASEFSLSHTGWASIQQTTPRIMPGSMMVTSGGFSVPYTYGPPLAPSFTSIYNEEPPLDYSGYDGSPVLYGAQNPTPYINTPSPSFVPGRSFETMVTVPAPLPADRVVSNLTYRGDPIFRLGMQPQYILPVSLSREAQSALPTYMDIYWDKVHPLYPIIHRVTVEDGIDNVPEQVHVLCCAMAAVATQFLGHSEHRINGSLLHAYAWQKSKAFTQSARWSLPAMQCILLCEYYARFRGRHKDDHHPSSRFNDLYQMVSSAHHSALMPKFAGTKYQRWTAWIYLESCRRLLSACFLLSVHGMCYYEQPYSNVLGVDNTTTSRFHIPLSGSTTSLWEAINAEAWADMDMSSVELTTVGDVMQEEKASHIENPAFDVSLVIAAHALQLPTRKNRREVELVQDISGFRSSDLLMFRHFKHRPGATTYLALHYTPLHVLLAVSGDSWVFNRKIPDAKLFAAHQKTLRQWRDSGACAIATVFAARAIREFLSLSGDVGQAAPTTTTTTTTPHSVVICKDISDYWGLYVCTLICWAFGHPDKRSCAEEKLLPARTRATAWIQAVADMEPSQLRASCVKGESQAIVAFVREILDKDCLGGRNMLYADSVGVLRKLEEVDNWNWF</sequence>
<dbReference type="PANTHER" id="PTHR40626:SF30">
    <property type="entry name" value="FINGER DOMAIN PROTEIN, PUTATIVE (AFU_ORTHOLOGUE AFUA_4G13600)-RELATED"/>
    <property type="match status" value="1"/>
</dbReference>
<dbReference type="GO" id="GO:0000981">
    <property type="term" value="F:DNA-binding transcription factor activity, RNA polymerase II-specific"/>
    <property type="evidence" value="ECO:0007669"/>
    <property type="project" value="InterPro"/>
</dbReference>
<evidence type="ECO:0000313" key="9">
    <source>
        <dbReference type="EMBL" id="KAG5927687.1"/>
    </source>
</evidence>
<evidence type="ECO:0000313" key="10">
    <source>
        <dbReference type="Proteomes" id="UP000811619"/>
    </source>
</evidence>
<evidence type="ECO:0000259" key="8">
    <source>
        <dbReference type="Pfam" id="PF04082"/>
    </source>
</evidence>
<dbReference type="AlphaFoldDB" id="A0A8K0J8V8"/>
<evidence type="ECO:0000256" key="5">
    <source>
        <dbReference type="ARBA" id="ARBA00022833"/>
    </source>
</evidence>
<feature type="compositionally biased region" description="Basic residues" evidence="7">
    <location>
        <begin position="107"/>
        <end position="123"/>
    </location>
</feature>
<keyword evidence="4" id="KW-0863">Zinc-finger</keyword>
<proteinExistence type="predicted"/>
<evidence type="ECO:0000256" key="6">
    <source>
        <dbReference type="ARBA" id="ARBA00023242"/>
    </source>
</evidence>
<dbReference type="GO" id="GO:0006351">
    <property type="term" value="P:DNA-templated transcription"/>
    <property type="evidence" value="ECO:0007669"/>
    <property type="project" value="InterPro"/>
</dbReference>
<evidence type="ECO:0000256" key="4">
    <source>
        <dbReference type="ARBA" id="ARBA00022771"/>
    </source>
</evidence>
<feature type="compositionally biased region" description="Polar residues" evidence="7">
    <location>
        <begin position="125"/>
        <end position="148"/>
    </location>
</feature>
<keyword evidence="3" id="KW-0677">Repeat</keyword>
<feature type="domain" description="Xylanolytic transcriptional activator regulatory" evidence="8">
    <location>
        <begin position="510"/>
        <end position="712"/>
    </location>
</feature>
<feature type="compositionally biased region" description="Polar residues" evidence="7">
    <location>
        <begin position="73"/>
        <end position="90"/>
    </location>
</feature>
<evidence type="ECO:0000256" key="2">
    <source>
        <dbReference type="ARBA" id="ARBA00022723"/>
    </source>
</evidence>
<dbReference type="GO" id="GO:0008270">
    <property type="term" value="F:zinc ion binding"/>
    <property type="evidence" value="ECO:0007669"/>
    <property type="project" value="UniProtKB-KW"/>
</dbReference>
<dbReference type="InterPro" id="IPR051059">
    <property type="entry name" value="VerF-like"/>
</dbReference>
<dbReference type="Proteomes" id="UP000811619">
    <property type="component" value="Unassembled WGS sequence"/>
</dbReference>
<dbReference type="Pfam" id="PF04082">
    <property type="entry name" value="Fungal_trans"/>
    <property type="match status" value="1"/>
</dbReference>
<feature type="compositionally biased region" description="Basic and acidic residues" evidence="7">
    <location>
        <begin position="91"/>
        <end position="106"/>
    </location>
</feature>
<evidence type="ECO:0000256" key="1">
    <source>
        <dbReference type="ARBA" id="ARBA00004123"/>
    </source>
</evidence>
<dbReference type="EMBL" id="SRPY01000162">
    <property type="protein sequence ID" value="KAG5927687.1"/>
    <property type="molecule type" value="Genomic_DNA"/>
</dbReference>
<organism evidence="9 10">
    <name type="scientific">Claviceps africana</name>
    <dbReference type="NCBI Taxonomy" id="83212"/>
    <lineage>
        <taxon>Eukaryota</taxon>
        <taxon>Fungi</taxon>
        <taxon>Dikarya</taxon>
        <taxon>Ascomycota</taxon>
        <taxon>Pezizomycotina</taxon>
        <taxon>Sordariomycetes</taxon>
        <taxon>Hypocreomycetidae</taxon>
        <taxon>Hypocreales</taxon>
        <taxon>Clavicipitaceae</taxon>
        <taxon>Claviceps</taxon>
    </lineage>
</organism>
<dbReference type="InterPro" id="IPR007219">
    <property type="entry name" value="XnlR_reg_dom"/>
</dbReference>